<dbReference type="HOGENOM" id="CLU_124601_0_0_1"/>
<sequence>MLSLQIFTALIALLVSPFLASARPAARRNVNNFFLVATPTKTAHPTTSTGLNLIDPFHQEQFFLRAQEDAASYSEFNLTKGTLETLAMPPNLFTLETYESNIDTDSGEFFFLPESGTPGLFSFHGQWLAFNGSTSGFTICEPSNAIENPVVYWKGTDSTCVDTFIFRTTTDPASTST</sequence>
<dbReference type="RefSeq" id="XP_007387898.1">
    <property type="nucleotide sequence ID" value="XM_007387836.1"/>
</dbReference>
<organism evidence="2 3">
    <name type="scientific">Punctularia strigosozonata (strain HHB-11173)</name>
    <name type="common">White-rot fungus</name>
    <dbReference type="NCBI Taxonomy" id="741275"/>
    <lineage>
        <taxon>Eukaryota</taxon>
        <taxon>Fungi</taxon>
        <taxon>Dikarya</taxon>
        <taxon>Basidiomycota</taxon>
        <taxon>Agaricomycotina</taxon>
        <taxon>Agaricomycetes</taxon>
        <taxon>Corticiales</taxon>
        <taxon>Punctulariaceae</taxon>
        <taxon>Punctularia</taxon>
    </lineage>
</organism>
<proteinExistence type="predicted"/>
<dbReference type="AlphaFoldDB" id="R7S3I8"/>
<reference evidence="3" key="1">
    <citation type="journal article" date="2012" name="Science">
        <title>The Paleozoic origin of enzymatic lignin decomposition reconstructed from 31 fungal genomes.</title>
        <authorList>
            <person name="Floudas D."/>
            <person name="Binder M."/>
            <person name="Riley R."/>
            <person name="Barry K."/>
            <person name="Blanchette R.A."/>
            <person name="Henrissat B."/>
            <person name="Martinez A.T."/>
            <person name="Otillar R."/>
            <person name="Spatafora J.W."/>
            <person name="Yadav J.S."/>
            <person name="Aerts A."/>
            <person name="Benoit I."/>
            <person name="Boyd A."/>
            <person name="Carlson A."/>
            <person name="Copeland A."/>
            <person name="Coutinho P.M."/>
            <person name="de Vries R.P."/>
            <person name="Ferreira P."/>
            <person name="Findley K."/>
            <person name="Foster B."/>
            <person name="Gaskell J."/>
            <person name="Glotzer D."/>
            <person name="Gorecki P."/>
            <person name="Heitman J."/>
            <person name="Hesse C."/>
            <person name="Hori C."/>
            <person name="Igarashi K."/>
            <person name="Jurgens J.A."/>
            <person name="Kallen N."/>
            <person name="Kersten P."/>
            <person name="Kohler A."/>
            <person name="Kuees U."/>
            <person name="Kumar T.K.A."/>
            <person name="Kuo A."/>
            <person name="LaButti K."/>
            <person name="Larrondo L.F."/>
            <person name="Lindquist E."/>
            <person name="Ling A."/>
            <person name="Lombard V."/>
            <person name="Lucas S."/>
            <person name="Lundell T."/>
            <person name="Martin R."/>
            <person name="McLaughlin D.J."/>
            <person name="Morgenstern I."/>
            <person name="Morin E."/>
            <person name="Murat C."/>
            <person name="Nagy L.G."/>
            <person name="Nolan M."/>
            <person name="Ohm R.A."/>
            <person name="Patyshakuliyeva A."/>
            <person name="Rokas A."/>
            <person name="Ruiz-Duenas F.J."/>
            <person name="Sabat G."/>
            <person name="Salamov A."/>
            <person name="Samejima M."/>
            <person name="Schmutz J."/>
            <person name="Slot J.C."/>
            <person name="St John F."/>
            <person name="Stenlid J."/>
            <person name="Sun H."/>
            <person name="Sun S."/>
            <person name="Syed K."/>
            <person name="Tsang A."/>
            <person name="Wiebenga A."/>
            <person name="Young D."/>
            <person name="Pisabarro A."/>
            <person name="Eastwood D.C."/>
            <person name="Martin F."/>
            <person name="Cullen D."/>
            <person name="Grigoriev I.V."/>
            <person name="Hibbett D.S."/>
        </authorList>
    </citation>
    <scope>NUCLEOTIDE SEQUENCE [LARGE SCALE GENOMIC DNA]</scope>
    <source>
        <strain evidence="3">HHB-11173 SS5</strain>
    </source>
</reference>
<accession>R7S3I8</accession>
<gene>
    <name evidence="2" type="ORF">PUNSTDRAFT_47213</name>
</gene>
<dbReference type="EMBL" id="JH687552">
    <property type="protein sequence ID" value="EIN04975.1"/>
    <property type="molecule type" value="Genomic_DNA"/>
</dbReference>
<evidence type="ECO:0000256" key="1">
    <source>
        <dbReference type="SAM" id="SignalP"/>
    </source>
</evidence>
<protein>
    <submittedName>
        <fullName evidence="2">Uncharacterized protein</fullName>
    </submittedName>
</protein>
<name>R7S3I8_PUNST</name>
<feature type="chain" id="PRO_5004455284" evidence="1">
    <location>
        <begin position="23"/>
        <end position="177"/>
    </location>
</feature>
<keyword evidence="1" id="KW-0732">Signal</keyword>
<dbReference type="KEGG" id="psq:PUNSTDRAFT_47213"/>
<keyword evidence="3" id="KW-1185">Reference proteome</keyword>
<evidence type="ECO:0000313" key="2">
    <source>
        <dbReference type="EMBL" id="EIN04975.1"/>
    </source>
</evidence>
<feature type="signal peptide" evidence="1">
    <location>
        <begin position="1"/>
        <end position="22"/>
    </location>
</feature>
<dbReference type="OrthoDB" id="5317242at2759"/>
<dbReference type="GeneID" id="18882856"/>
<dbReference type="Proteomes" id="UP000054196">
    <property type="component" value="Unassembled WGS sequence"/>
</dbReference>
<evidence type="ECO:0000313" key="3">
    <source>
        <dbReference type="Proteomes" id="UP000054196"/>
    </source>
</evidence>